<evidence type="ECO:0000256" key="7">
    <source>
        <dbReference type="ARBA" id="ARBA00022741"/>
    </source>
</evidence>
<dbReference type="Gene3D" id="3.30.460.10">
    <property type="entry name" value="Beta Polymerase, domain 2"/>
    <property type="match status" value="1"/>
</dbReference>
<evidence type="ECO:0000259" key="17">
    <source>
        <dbReference type="Pfam" id="PF20750"/>
    </source>
</evidence>
<dbReference type="Gene3D" id="3.30.70.590">
    <property type="entry name" value="Poly(A) polymerase predicted RNA binding domain"/>
    <property type="match status" value="1"/>
</dbReference>
<dbReference type="Proteomes" id="UP000316726">
    <property type="component" value="Chromosome 5"/>
</dbReference>
<sequence>MSAQPISTAGPTEEDLKRSEELQEVARGFGLYEPEEESRRREEVLGRLYEILQRWIKATTERNMGADFAQEAHVELFTFGSYRLGVHTPGSDLDTLCIGPRHVSRDRDFFGRMGSTGEVGDPATAGGVLNLCGENKESLYCLLEGVEDVETIVGVPEAIVPEIKMVFLGVEIDLAFVSLELDVIPRGVDVMKPTIFRNLDDASTKSLNGVRVAAYLFDLVPNVESFRQVLRCIKLWSKVRGVYSNVLGFLGGINMAILVARVCQLYPNAAPSTLLQKFFTVWDMWKWPSPVLLAPIVDEGLGLKIWDPRRNPIDKRDLMPIITPTYPCQNSTYNVTVSTLHIMKQELSNASRVCASVAKGEEKWDKLFERVDFFKLHKNFLQIKVTAASAEELKKWSGFVFSRLRKMIEQIEDCTAGTLHIHPCTEEFQDPGLDASTHCLYYMGLKKAPKDLIRTRMYAPQSTGKSFDLNAAVDIFRRILYNFKEHTPTMDCFVSSMKHKDLPSFLTEPKKEEKKGEEEKKVGNENGEDGKENGEDGKENGESGAKRPRTEEGEGPPALESKRGGEEDGEKQPEVKRARAEEKEGANGSA</sequence>
<evidence type="ECO:0000256" key="1">
    <source>
        <dbReference type="ARBA" id="ARBA00001936"/>
    </source>
</evidence>
<evidence type="ECO:0000256" key="11">
    <source>
        <dbReference type="PIRNR" id="PIRNR018425"/>
    </source>
</evidence>
<feature type="binding site" evidence="13">
    <location>
        <position position="92"/>
    </location>
    <ligand>
        <name>Mg(2+)</name>
        <dbReference type="ChEBI" id="CHEBI:18420"/>
        <label>2</label>
        <note>catalytic</note>
    </ligand>
</feature>
<dbReference type="InterPro" id="IPR048840">
    <property type="entry name" value="PolA_pol_NTPase"/>
</dbReference>
<feature type="domain" description="Poly(A) polymerase nucleotidyltransferase" evidence="17">
    <location>
        <begin position="138"/>
        <end position="220"/>
    </location>
</feature>
<dbReference type="Pfam" id="PF04926">
    <property type="entry name" value="PAP_RNA-bind"/>
    <property type="match status" value="1"/>
</dbReference>
<dbReference type="STRING" id="1764295.A0A5B8MM08"/>
<organism evidence="18 19">
    <name type="scientific">Chloropicon primus</name>
    <dbReference type="NCBI Taxonomy" id="1764295"/>
    <lineage>
        <taxon>Eukaryota</taxon>
        <taxon>Viridiplantae</taxon>
        <taxon>Chlorophyta</taxon>
        <taxon>Chloropicophyceae</taxon>
        <taxon>Chloropicales</taxon>
        <taxon>Chloropicaceae</taxon>
        <taxon>Chloropicon</taxon>
    </lineage>
</organism>
<feature type="binding site" evidence="13">
    <location>
        <position position="94"/>
    </location>
    <ligand>
        <name>Mg(2+)</name>
        <dbReference type="ChEBI" id="CHEBI:18420"/>
        <label>1</label>
        <note>catalytic</note>
    </ligand>
</feature>
<feature type="binding site" evidence="13">
    <location>
        <position position="92"/>
    </location>
    <ligand>
        <name>Mg(2+)</name>
        <dbReference type="ChEBI" id="CHEBI:18420"/>
        <label>1</label>
        <note>catalytic</note>
    </ligand>
</feature>
<comment type="cofactor">
    <cofactor evidence="13">
        <name>Mg(2+)</name>
        <dbReference type="ChEBI" id="CHEBI:18420"/>
    </cofactor>
    <text evidence="13">Binds 2 magnesium ions. Also active with manganese.</text>
</comment>
<feature type="binding site" evidence="12">
    <location>
        <begin position="92"/>
        <end position="94"/>
    </location>
    <ligand>
        <name>ATP</name>
        <dbReference type="ChEBI" id="CHEBI:30616"/>
    </ligand>
</feature>
<feature type="binding site" evidence="12">
    <location>
        <begin position="79"/>
        <end position="81"/>
    </location>
    <ligand>
        <name>ATP</name>
        <dbReference type="ChEBI" id="CHEBI:30616"/>
    </ligand>
</feature>
<evidence type="ECO:0000256" key="6">
    <source>
        <dbReference type="ARBA" id="ARBA00022723"/>
    </source>
</evidence>
<evidence type="ECO:0000256" key="9">
    <source>
        <dbReference type="ARBA" id="ARBA00022842"/>
    </source>
</evidence>
<dbReference type="InterPro" id="IPR011068">
    <property type="entry name" value="NuclTrfase_I-like_C"/>
</dbReference>
<keyword evidence="10 11" id="KW-0539">Nucleus</keyword>
<evidence type="ECO:0000256" key="13">
    <source>
        <dbReference type="PIRSR" id="PIRSR018425-2"/>
    </source>
</evidence>
<dbReference type="GO" id="GO:1990817">
    <property type="term" value="F:poly(A) RNA polymerase activity"/>
    <property type="evidence" value="ECO:0007669"/>
    <property type="project" value="UniProtKB-UniRule"/>
</dbReference>
<keyword evidence="19" id="KW-1185">Reference proteome</keyword>
<dbReference type="Pfam" id="PF04928">
    <property type="entry name" value="PAP_central"/>
    <property type="match status" value="1"/>
</dbReference>
<dbReference type="InterPro" id="IPR007010">
    <property type="entry name" value="PolA_pol_RNA-bd_dom"/>
</dbReference>
<dbReference type="CDD" id="cd05402">
    <property type="entry name" value="NT_PAP_TUTase"/>
    <property type="match status" value="1"/>
</dbReference>
<evidence type="ECO:0000256" key="8">
    <source>
        <dbReference type="ARBA" id="ARBA00022840"/>
    </source>
</evidence>
<dbReference type="SUPFAM" id="SSF81301">
    <property type="entry name" value="Nucleotidyltransferase"/>
    <property type="match status" value="1"/>
</dbReference>
<feature type="binding site" evidence="12">
    <location>
        <position position="243"/>
    </location>
    <ligand>
        <name>ATP</name>
        <dbReference type="ChEBI" id="CHEBI:30616"/>
    </ligand>
</feature>
<dbReference type="InterPro" id="IPR014492">
    <property type="entry name" value="PolyA_polymerase"/>
</dbReference>
<evidence type="ECO:0000256" key="14">
    <source>
        <dbReference type="SAM" id="MobiDB-lite"/>
    </source>
</evidence>
<evidence type="ECO:0000259" key="16">
    <source>
        <dbReference type="Pfam" id="PF04928"/>
    </source>
</evidence>
<keyword evidence="8 11" id="KW-0067">ATP-binding</keyword>
<reference evidence="18 19" key="1">
    <citation type="submission" date="2018-07" db="EMBL/GenBank/DDBJ databases">
        <title>The complete nuclear genome of the prasinophyte Chloropicon primus (CCMP1205).</title>
        <authorList>
            <person name="Pombert J.-F."/>
            <person name="Otis C."/>
            <person name="Turmel M."/>
            <person name="Lemieux C."/>
        </authorList>
    </citation>
    <scope>NUCLEOTIDE SEQUENCE [LARGE SCALE GENOMIC DNA]</scope>
    <source>
        <strain evidence="18 19">CCMP1205</strain>
    </source>
</reference>
<dbReference type="PIRSF" id="PIRSF018425">
    <property type="entry name" value="PolyA_polymerase"/>
    <property type="match status" value="1"/>
</dbReference>
<dbReference type="SUPFAM" id="SSF81631">
    <property type="entry name" value="PAP/OAS1 substrate-binding domain"/>
    <property type="match status" value="1"/>
</dbReference>
<dbReference type="EC" id="2.7.7.19" evidence="11"/>
<keyword evidence="4 11" id="KW-0507">mRNA processing</keyword>
<dbReference type="GO" id="GO:0003723">
    <property type="term" value="F:RNA binding"/>
    <property type="evidence" value="ECO:0007669"/>
    <property type="project" value="UniProtKB-UniRule"/>
</dbReference>
<dbReference type="AlphaFoldDB" id="A0A5B8MM08"/>
<protein>
    <recommendedName>
        <fullName evidence="11">Poly(A) polymerase</fullName>
        <ecNumber evidence="11">2.7.7.19</ecNumber>
    </recommendedName>
</protein>
<name>A0A5B8MM08_9CHLO</name>
<dbReference type="Gene3D" id="1.10.1410.10">
    <property type="match status" value="1"/>
</dbReference>
<feature type="domain" description="Poly(A) polymerase RNA-binding" evidence="15">
    <location>
        <begin position="372"/>
        <end position="430"/>
    </location>
</feature>
<keyword evidence="9 13" id="KW-0460">Magnesium</keyword>
<proteinExistence type="inferred from homology"/>
<feature type="domain" description="Poly(A) polymerase nucleotidyltransferase" evidence="17">
    <location>
        <begin position="4"/>
        <end position="113"/>
    </location>
</feature>
<feature type="binding site" evidence="12">
    <location>
        <position position="234"/>
    </location>
    <ligand>
        <name>ATP</name>
        <dbReference type="ChEBI" id="CHEBI:30616"/>
    </ligand>
</feature>
<dbReference type="OrthoDB" id="412748at2759"/>
<dbReference type="FunFam" id="1.10.1410.10:FF:000001">
    <property type="entry name" value="Putative poly(A) polymerase gamma"/>
    <property type="match status" value="1"/>
</dbReference>
<evidence type="ECO:0000259" key="15">
    <source>
        <dbReference type="Pfam" id="PF04926"/>
    </source>
</evidence>
<feature type="region of interest" description="Disordered" evidence="14">
    <location>
        <begin position="1"/>
        <end position="20"/>
    </location>
</feature>
<evidence type="ECO:0000256" key="4">
    <source>
        <dbReference type="ARBA" id="ARBA00022664"/>
    </source>
</evidence>
<keyword evidence="5 11" id="KW-0808">Transferase</keyword>
<dbReference type="InterPro" id="IPR007012">
    <property type="entry name" value="PolA_pol_cen_dom"/>
</dbReference>
<comment type="catalytic activity">
    <reaction evidence="11">
        <text>RNA(n) + ATP = RNA(n)-3'-adenine ribonucleotide + diphosphate</text>
        <dbReference type="Rhea" id="RHEA:11332"/>
        <dbReference type="Rhea" id="RHEA-COMP:14527"/>
        <dbReference type="Rhea" id="RHEA-COMP:17347"/>
        <dbReference type="ChEBI" id="CHEBI:30616"/>
        <dbReference type="ChEBI" id="CHEBI:33019"/>
        <dbReference type="ChEBI" id="CHEBI:140395"/>
        <dbReference type="ChEBI" id="CHEBI:173115"/>
        <dbReference type="EC" id="2.7.7.19"/>
    </reaction>
</comment>
<dbReference type="GO" id="GO:0005524">
    <property type="term" value="F:ATP binding"/>
    <property type="evidence" value="ECO:0007669"/>
    <property type="project" value="UniProtKB-UniRule"/>
</dbReference>
<feature type="compositionally biased region" description="Polar residues" evidence="14">
    <location>
        <begin position="1"/>
        <end position="10"/>
    </location>
</feature>
<evidence type="ECO:0000256" key="3">
    <source>
        <dbReference type="ARBA" id="ARBA00010912"/>
    </source>
</evidence>
<feature type="region of interest" description="Disordered" evidence="14">
    <location>
        <begin position="504"/>
        <end position="590"/>
    </location>
</feature>
<dbReference type="SUPFAM" id="SSF55003">
    <property type="entry name" value="PAP/Archaeal CCA-adding enzyme, C-terminal domain"/>
    <property type="match status" value="1"/>
</dbReference>
<feature type="compositionally biased region" description="Basic and acidic residues" evidence="14">
    <location>
        <begin position="504"/>
        <end position="552"/>
    </location>
</feature>
<dbReference type="Pfam" id="PF20750">
    <property type="entry name" value="PAP_NTPase"/>
    <property type="match status" value="2"/>
</dbReference>
<dbReference type="GO" id="GO:0046872">
    <property type="term" value="F:metal ion binding"/>
    <property type="evidence" value="ECO:0007669"/>
    <property type="project" value="UniProtKB-KW"/>
</dbReference>
<evidence type="ECO:0000256" key="10">
    <source>
        <dbReference type="ARBA" id="ARBA00023242"/>
    </source>
</evidence>
<gene>
    <name evidence="18" type="ORF">A3770_05p35720</name>
</gene>
<evidence type="ECO:0000256" key="12">
    <source>
        <dbReference type="PIRSR" id="PIRSR018425-1"/>
    </source>
</evidence>
<feature type="binding site" evidence="13">
    <location>
        <position position="173"/>
    </location>
    <ligand>
        <name>Mg(2+)</name>
        <dbReference type="ChEBI" id="CHEBI:18420"/>
        <label>2</label>
        <note>catalytic</note>
    </ligand>
</feature>
<dbReference type="GO" id="GO:0031123">
    <property type="term" value="P:RNA 3'-end processing"/>
    <property type="evidence" value="ECO:0007669"/>
    <property type="project" value="InterPro"/>
</dbReference>
<comment type="cofactor">
    <cofactor evidence="1">
        <name>Mn(2+)</name>
        <dbReference type="ChEBI" id="CHEBI:29035"/>
    </cofactor>
</comment>
<accession>A0A5B8MM08</accession>
<evidence type="ECO:0000256" key="5">
    <source>
        <dbReference type="ARBA" id="ARBA00022679"/>
    </source>
</evidence>
<feature type="binding site" evidence="13">
    <location>
        <position position="94"/>
    </location>
    <ligand>
        <name>Mg(2+)</name>
        <dbReference type="ChEBI" id="CHEBI:18420"/>
        <label>2</label>
        <note>catalytic</note>
    </ligand>
</feature>
<dbReference type="GO" id="GO:0005634">
    <property type="term" value="C:nucleus"/>
    <property type="evidence" value="ECO:0007669"/>
    <property type="project" value="UniProtKB-SubCell"/>
</dbReference>
<evidence type="ECO:0000313" key="18">
    <source>
        <dbReference type="EMBL" id="QDZ21054.1"/>
    </source>
</evidence>
<dbReference type="GO" id="GO:0006397">
    <property type="term" value="P:mRNA processing"/>
    <property type="evidence" value="ECO:0007669"/>
    <property type="project" value="UniProtKB-KW"/>
</dbReference>
<evidence type="ECO:0000313" key="19">
    <source>
        <dbReference type="Proteomes" id="UP000316726"/>
    </source>
</evidence>
<dbReference type="EMBL" id="CP031038">
    <property type="protein sequence ID" value="QDZ21054.1"/>
    <property type="molecule type" value="Genomic_DNA"/>
</dbReference>
<comment type="function">
    <text evidence="11">Polymerase that creates the 3'-poly(A) tail of mRNA's.</text>
</comment>
<dbReference type="PANTHER" id="PTHR10682">
    <property type="entry name" value="POLY A POLYMERASE"/>
    <property type="match status" value="1"/>
</dbReference>
<dbReference type="PANTHER" id="PTHR10682:SF10">
    <property type="entry name" value="POLYNUCLEOTIDE ADENYLYLTRANSFERASE"/>
    <property type="match status" value="1"/>
</dbReference>
<dbReference type="InterPro" id="IPR043519">
    <property type="entry name" value="NT_sf"/>
</dbReference>
<feature type="compositionally biased region" description="Basic and acidic residues" evidence="14">
    <location>
        <begin position="560"/>
        <end position="590"/>
    </location>
</feature>
<keyword evidence="6 13" id="KW-0479">Metal-binding</keyword>
<feature type="domain" description="Poly(A) polymerase central" evidence="16">
    <location>
        <begin position="225"/>
        <end position="370"/>
    </location>
</feature>
<feature type="binding site" evidence="12">
    <location>
        <position position="88"/>
    </location>
    <ligand>
        <name>ATP</name>
        <dbReference type="ChEBI" id="CHEBI:30616"/>
    </ligand>
</feature>
<feature type="binding site" evidence="12">
    <location>
        <position position="173"/>
    </location>
    <ligand>
        <name>ATP</name>
        <dbReference type="ChEBI" id="CHEBI:30616"/>
    </ligand>
</feature>
<comment type="subcellular location">
    <subcellularLocation>
        <location evidence="2 11">Nucleus</location>
    </subcellularLocation>
</comment>
<keyword evidence="7 11" id="KW-0547">Nucleotide-binding</keyword>
<evidence type="ECO:0000256" key="2">
    <source>
        <dbReference type="ARBA" id="ARBA00004123"/>
    </source>
</evidence>
<comment type="similarity">
    <text evidence="3 11">Belongs to the poly(A) polymerase family.</text>
</comment>